<dbReference type="InterPro" id="IPR036691">
    <property type="entry name" value="Endo/exonu/phosph_ase_sf"/>
</dbReference>
<accession>A0A9Q1JJY5</accession>
<protein>
    <submittedName>
        <fullName evidence="1">Uncharacterized protein</fullName>
    </submittedName>
</protein>
<dbReference type="EMBL" id="JAKOGI010003062">
    <property type="protein sequence ID" value="KAJ8420905.1"/>
    <property type="molecule type" value="Genomic_DNA"/>
</dbReference>
<evidence type="ECO:0000313" key="1">
    <source>
        <dbReference type="EMBL" id="KAJ8420905.1"/>
    </source>
</evidence>
<dbReference type="AlphaFoldDB" id="A0A9Q1JJY5"/>
<reference evidence="1" key="1">
    <citation type="submission" date="2022-04" db="EMBL/GenBank/DDBJ databases">
        <title>Carnegiea gigantea Genome sequencing and assembly v2.</title>
        <authorList>
            <person name="Copetti D."/>
            <person name="Sanderson M.J."/>
            <person name="Burquez A."/>
            <person name="Wojciechowski M.F."/>
        </authorList>
    </citation>
    <scope>NUCLEOTIDE SEQUENCE</scope>
    <source>
        <strain evidence="1">SGP5-SGP5p</strain>
        <tissue evidence="1">Aerial part</tissue>
    </source>
</reference>
<proteinExistence type="predicted"/>
<dbReference type="Proteomes" id="UP001153076">
    <property type="component" value="Unassembled WGS sequence"/>
</dbReference>
<name>A0A9Q1JJY5_9CARY</name>
<keyword evidence="2" id="KW-1185">Reference proteome</keyword>
<sequence length="152" mass="17792">MQAQQPTSKFILVPKRLSARTEQPCKDHAPSSSNAFQALRRFLPMDSIASWNIRCLNWPNKQEDVKIFLHINKVGFIGLLETKIKEVYGMNHSHQTQRLWAYLHQISQHISRAWCVLSDFNSILYKEDRIGCNDIQDFAVQELRDFMEVCEL</sequence>
<evidence type="ECO:0000313" key="2">
    <source>
        <dbReference type="Proteomes" id="UP001153076"/>
    </source>
</evidence>
<dbReference type="SUPFAM" id="SSF56219">
    <property type="entry name" value="DNase I-like"/>
    <property type="match status" value="1"/>
</dbReference>
<comment type="caution">
    <text evidence="1">The sequence shown here is derived from an EMBL/GenBank/DDBJ whole genome shotgun (WGS) entry which is preliminary data.</text>
</comment>
<organism evidence="1 2">
    <name type="scientific">Carnegiea gigantea</name>
    <dbReference type="NCBI Taxonomy" id="171969"/>
    <lineage>
        <taxon>Eukaryota</taxon>
        <taxon>Viridiplantae</taxon>
        <taxon>Streptophyta</taxon>
        <taxon>Embryophyta</taxon>
        <taxon>Tracheophyta</taxon>
        <taxon>Spermatophyta</taxon>
        <taxon>Magnoliopsida</taxon>
        <taxon>eudicotyledons</taxon>
        <taxon>Gunneridae</taxon>
        <taxon>Pentapetalae</taxon>
        <taxon>Caryophyllales</taxon>
        <taxon>Cactineae</taxon>
        <taxon>Cactaceae</taxon>
        <taxon>Cactoideae</taxon>
        <taxon>Echinocereeae</taxon>
        <taxon>Carnegiea</taxon>
    </lineage>
</organism>
<dbReference type="OrthoDB" id="1932741at2759"/>
<gene>
    <name evidence="1" type="ORF">Cgig2_013562</name>
</gene>